<dbReference type="SUPFAM" id="SSF51735">
    <property type="entry name" value="NAD(P)-binding Rossmann-fold domains"/>
    <property type="match status" value="1"/>
</dbReference>
<dbReference type="GO" id="GO:0016616">
    <property type="term" value="F:oxidoreductase activity, acting on the CH-OH group of donors, NAD or NADP as acceptor"/>
    <property type="evidence" value="ECO:0007669"/>
    <property type="project" value="UniProtKB-ARBA"/>
</dbReference>
<organism evidence="3 4">
    <name type="scientific">Rhizoctonia solani</name>
    <dbReference type="NCBI Taxonomy" id="456999"/>
    <lineage>
        <taxon>Eukaryota</taxon>
        <taxon>Fungi</taxon>
        <taxon>Dikarya</taxon>
        <taxon>Basidiomycota</taxon>
        <taxon>Agaricomycotina</taxon>
        <taxon>Agaricomycetes</taxon>
        <taxon>Cantharellales</taxon>
        <taxon>Ceratobasidiaceae</taxon>
        <taxon>Rhizoctonia</taxon>
    </lineage>
</organism>
<dbReference type="Gene3D" id="3.40.50.720">
    <property type="entry name" value="NAD(P)-binding Rossmann-like Domain"/>
    <property type="match status" value="1"/>
</dbReference>
<evidence type="ECO:0000313" key="3">
    <source>
        <dbReference type="EMBL" id="CAE6487021.1"/>
    </source>
</evidence>
<dbReference type="EMBL" id="CAJMXA010002770">
    <property type="protein sequence ID" value="CAE6487021.1"/>
    <property type="molecule type" value="Genomic_DNA"/>
</dbReference>
<dbReference type="PANTHER" id="PTHR43008:SF4">
    <property type="entry name" value="CHAIN DEHYDROGENASE, PUTATIVE (AFU_ORTHOLOGUE AFUA_4G08710)-RELATED"/>
    <property type="match status" value="1"/>
</dbReference>
<comment type="similarity">
    <text evidence="1">Belongs to the short-chain dehydrogenases/reductases (SDR) family.</text>
</comment>
<evidence type="ECO:0000256" key="2">
    <source>
        <dbReference type="ARBA" id="ARBA00023002"/>
    </source>
</evidence>
<proteinExistence type="inferred from homology"/>
<dbReference type="Proteomes" id="UP000663853">
    <property type="component" value="Unassembled WGS sequence"/>
</dbReference>
<comment type="caution">
    <text evidence="3">The sequence shown here is derived from an EMBL/GenBank/DDBJ whole genome shotgun (WGS) entry which is preliminary data.</text>
</comment>
<accession>A0A8H3CKI2</accession>
<evidence type="ECO:0000313" key="4">
    <source>
        <dbReference type="Proteomes" id="UP000663853"/>
    </source>
</evidence>
<protein>
    <submittedName>
        <fullName evidence="3">Uncharacterized protein</fullName>
    </submittedName>
</protein>
<dbReference type="PANTHER" id="PTHR43008">
    <property type="entry name" value="BENZIL REDUCTASE"/>
    <property type="match status" value="1"/>
</dbReference>
<reference evidence="3" key="1">
    <citation type="submission" date="2021-01" db="EMBL/GenBank/DDBJ databases">
        <authorList>
            <person name="Kaushik A."/>
        </authorList>
    </citation>
    <scope>NUCLEOTIDE SEQUENCE</scope>
    <source>
        <strain evidence="3">AG6-10EEA</strain>
    </source>
</reference>
<name>A0A8H3CKI2_9AGAM</name>
<dbReference type="GO" id="GO:0050664">
    <property type="term" value="F:oxidoreductase activity, acting on NAD(P)H, oxygen as acceptor"/>
    <property type="evidence" value="ECO:0007669"/>
    <property type="project" value="TreeGrafter"/>
</dbReference>
<evidence type="ECO:0000256" key="1">
    <source>
        <dbReference type="ARBA" id="ARBA00006484"/>
    </source>
</evidence>
<dbReference type="InterPro" id="IPR002347">
    <property type="entry name" value="SDR_fam"/>
</dbReference>
<dbReference type="AlphaFoldDB" id="A0A8H3CKI2"/>
<keyword evidence="2" id="KW-0560">Oxidoreductase</keyword>
<dbReference type="InterPro" id="IPR036291">
    <property type="entry name" value="NAD(P)-bd_dom_sf"/>
</dbReference>
<dbReference type="PRINTS" id="PR00081">
    <property type="entry name" value="GDHRDH"/>
</dbReference>
<gene>
    <name evidence="3" type="ORF">RDB_LOCUS96458</name>
</gene>
<sequence length="124" mass="13053">MPKVAVITGAARGIGRAVALHLAADGVDVAVSDLAAKQDALNQLVEEIEAGGRKAIAVACDVTKESEVQDMVKKAVDTFGGLDIMVANAGIHGAHVSLIDYEVLERFIDVNLKGCIATVLRRFR</sequence>
<dbReference type="Pfam" id="PF00106">
    <property type="entry name" value="adh_short"/>
    <property type="match status" value="1"/>
</dbReference>